<keyword evidence="7" id="KW-0676">Redox-active center</keyword>
<evidence type="ECO:0000256" key="4">
    <source>
        <dbReference type="ARBA" id="ARBA00022827"/>
    </source>
</evidence>
<evidence type="ECO:0000256" key="6">
    <source>
        <dbReference type="ARBA" id="ARBA00023157"/>
    </source>
</evidence>
<keyword evidence="4" id="KW-0274">FAD</keyword>
<dbReference type="AlphaFoldDB" id="A0A9J6GEN0"/>
<dbReference type="PROSITE" id="PS00076">
    <property type="entry name" value="PYRIDINE_REDOX_1"/>
    <property type="match status" value="1"/>
</dbReference>
<accession>A0A9J6GEN0</accession>
<dbReference type="OrthoDB" id="5956163at2759"/>
<evidence type="ECO:0000256" key="2">
    <source>
        <dbReference type="ARBA" id="ARBA00007532"/>
    </source>
</evidence>
<dbReference type="GO" id="GO:0045454">
    <property type="term" value="P:cell redox homeostasis"/>
    <property type="evidence" value="ECO:0007669"/>
    <property type="project" value="InterPro"/>
</dbReference>
<dbReference type="InterPro" id="IPR036188">
    <property type="entry name" value="FAD/NAD-bd_sf"/>
</dbReference>
<keyword evidence="3" id="KW-0285">Flavoprotein</keyword>
<evidence type="ECO:0000313" key="9">
    <source>
        <dbReference type="Proteomes" id="UP000821853"/>
    </source>
</evidence>
<comment type="similarity">
    <text evidence="2">Belongs to the class-I pyridine nucleotide-disulfide oxidoreductase family.</text>
</comment>
<dbReference type="EMBL" id="JABSTR010000008">
    <property type="protein sequence ID" value="KAH9376886.1"/>
    <property type="molecule type" value="Genomic_DNA"/>
</dbReference>
<dbReference type="InterPro" id="IPR012999">
    <property type="entry name" value="Pyr_OxRdtase_I_AS"/>
</dbReference>
<evidence type="ECO:0000256" key="1">
    <source>
        <dbReference type="ARBA" id="ARBA00001974"/>
    </source>
</evidence>
<dbReference type="GO" id="GO:0005739">
    <property type="term" value="C:mitochondrion"/>
    <property type="evidence" value="ECO:0007669"/>
    <property type="project" value="TreeGrafter"/>
</dbReference>
<dbReference type="GO" id="GO:0004362">
    <property type="term" value="F:glutathione-disulfide reductase (NADPH) activity"/>
    <property type="evidence" value="ECO:0007669"/>
    <property type="project" value="TreeGrafter"/>
</dbReference>
<comment type="cofactor">
    <cofactor evidence="1">
        <name>FAD</name>
        <dbReference type="ChEBI" id="CHEBI:57692"/>
    </cofactor>
</comment>
<keyword evidence="9" id="KW-1185">Reference proteome</keyword>
<protein>
    <recommendedName>
        <fullName evidence="10">Thioredoxin reductase</fullName>
    </recommendedName>
</protein>
<dbReference type="PANTHER" id="PTHR42737:SF2">
    <property type="entry name" value="GLUTATHIONE REDUCTASE"/>
    <property type="match status" value="1"/>
</dbReference>
<dbReference type="SUPFAM" id="SSF51905">
    <property type="entry name" value="FAD/NAD(P)-binding domain"/>
    <property type="match status" value="1"/>
</dbReference>
<keyword evidence="6" id="KW-1015">Disulfide bond</keyword>
<comment type="caution">
    <text evidence="8">The sequence shown here is derived from an EMBL/GenBank/DDBJ whole genome shotgun (WGS) entry which is preliminary data.</text>
</comment>
<dbReference type="PANTHER" id="PTHR42737">
    <property type="entry name" value="GLUTATHIONE REDUCTASE"/>
    <property type="match status" value="1"/>
</dbReference>
<evidence type="ECO:0008006" key="10">
    <source>
        <dbReference type="Google" id="ProtNLM"/>
    </source>
</evidence>
<name>A0A9J6GEN0_HAELO</name>
<reference evidence="8 9" key="1">
    <citation type="journal article" date="2020" name="Cell">
        <title>Large-Scale Comparative Analyses of Tick Genomes Elucidate Their Genetic Diversity and Vector Capacities.</title>
        <authorList>
            <consortium name="Tick Genome and Microbiome Consortium (TIGMIC)"/>
            <person name="Jia N."/>
            <person name="Wang J."/>
            <person name="Shi W."/>
            <person name="Du L."/>
            <person name="Sun Y."/>
            <person name="Zhan W."/>
            <person name="Jiang J.F."/>
            <person name="Wang Q."/>
            <person name="Zhang B."/>
            <person name="Ji P."/>
            <person name="Bell-Sakyi L."/>
            <person name="Cui X.M."/>
            <person name="Yuan T.T."/>
            <person name="Jiang B.G."/>
            <person name="Yang W.F."/>
            <person name="Lam T.T."/>
            <person name="Chang Q.C."/>
            <person name="Ding S.J."/>
            <person name="Wang X.J."/>
            <person name="Zhu J.G."/>
            <person name="Ruan X.D."/>
            <person name="Zhao L."/>
            <person name="Wei J.T."/>
            <person name="Ye R.Z."/>
            <person name="Que T.C."/>
            <person name="Du C.H."/>
            <person name="Zhou Y.H."/>
            <person name="Cheng J.X."/>
            <person name="Dai P.F."/>
            <person name="Guo W.B."/>
            <person name="Han X.H."/>
            <person name="Huang E.J."/>
            <person name="Li L.F."/>
            <person name="Wei W."/>
            <person name="Gao Y.C."/>
            <person name="Liu J.Z."/>
            <person name="Shao H.Z."/>
            <person name="Wang X."/>
            <person name="Wang C.C."/>
            <person name="Yang T.C."/>
            <person name="Huo Q.B."/>
            <person name="Li W."/>
            <person name="Chen H.Y."/>
            <person name="Chen S.E."/>
            <person name="Zhou L.G."/>
            <person name="Ni X.B."/>
            <person name="Tian J.H."/>
            <person name="Sheng Y."/>
            <person name="Liu T."/>
            <person name="Pan Y.S."/>
            <person name="Xia L.Y."/>
            <person name="Li J."/>
            <person name="Zhao F."/>
            <person name="Cao W.C."/>
        </authorList>
    </citation>
    <scope>NUCLEOTIDE SEQUENCE [LARGE SCALE GENOMIC DNA]</scope>
    <source>
        <strain evidence="8">HaeL-2018</strain>
    </source>
</reference>
<sequence>MKVAVLDAVSPSPRGSRWGLGGTCVNVGCIPKKLFHQGALLGQALKDAPLYGWAGTTTGGHDWATLRDAVQAHVRSLNWGHRVQLNKKCVALPLSRGAHSWHWHLNRTGCSCSCANTHNMPTLLALLEVLVVADIGRFGRFIAARPSLLHL</sequence>
<dbReference type="GO" id="GO:0050660">
    <property type="term" value="F:flavin adenine dinucleotide binding"/>
    <property type="evidence" value="ECO:0007669"/>
    <property type="project" value="InterPro"/>
</dbReference>
<dbReference type="GO" id="GO:0006749">
    <property type="term" value="P:glutathione metabolic process"/>
    <property type="evidence" value="ECO:0007669"/>
    <property type="project" value="TreeGrafter"/>
</dbReference>
<dbReference type="GO" id="GO:0005829">
    <property type="term" value="C:cytosol"/>
    <property type="evidence" value="ECO:0007669"/>
    <property type="project" value="TreeGrafter"/>
</dbReference>
<gene>
    <name evidence="8" type="ORF">HPB48_002798</name>
</gene>
<dbReference type="InterPro" id="IPR046952">
    <property type="entry name" value="GSHR/TRXR-like"/>
</dbReference>
<dbReference type="VEuPathDB" id="VectorBase:HLOH_060262"/>
<dbReference type="GO" id="GO:0034599">
    <property type="term" value="P:cellular response to oxidative stress"/>
    <property type="evidence" value="ECO:0007669"/>
    <property type="project" value="TreeGrafter"/>
</dbReference>
<organism evidence="8 9">
    <name type="scientific">Haemaphysalis longicornis</name>
    <name type="common">Bush tick</name>
    <dbReference type="NCBI Taxonomy" id="44386"/>
    <lineage>
        <taxon>Eukaryota</taxon>
        <taxon>Metazoa</taxon>
        <taxon>Ecdysozoa</taxon>
        <taxon>Arthropoda</taxon>
        <taxon>Chelicerata</taxon>
        <taxon>Arachnida</taxon>
        <taxon>Acari</taxon>
        <taxon>Parasitiformes</taxon>
        <taxon>Ixodida</taxon>
        <taxon>Ixodoidea</taxon>
        <taxon>Ixodidae</taxon>
        <taxon>Haemaphysalinae</taxon>
        <taxon>Haemaphysalis</taxon>
    </lineage>
</organism>
<evidence type="ECO:0000256" key="7">
    <source>
        <dbReference type="ARBA" id="ARBA00023284"/>
    </source>
</evidence>
<keyword evidence="5" id="KW-0560">Oxidoreductase</keyword>
<proteinExistence type="inferred from homology"/>
<evidence type="ECO:0000256" key="3">
    <source>
        <dbReference type="ARBA" id="ARBA00022630"/>
    </source>
</evidence>
<dbReference type="Gene3D" id="3.50.50.60">
    <property type="entry name" value="FAD/NAD(P)-binding domain"/>
    <property type="match status" value="1"/>
</dbReference>
<dbReference type="Proteomes" id="UP000821853">
    <property type="component" value="Unassembled WGS sequence"/>
</dbReference>
<evidence type="ECO:0000313" key="8">
    <source>
        <dbReference type="EMBL" id="KAH9376886.1"/>
    </source>
</evidence>
<evidence type="ECO:0000256" key="5">
    <source>
        <dbReference type="ARBA" id="ARBA00023002"/>
    </source>
</evidence>